<dbReference type="InterPro" id="IPR003806">
    <property type="entry name" value="ATP-grasp_PylC-type"/>
</dbReference>
<dbReference type="Pfam" id="PF02655">
    <property type="entry name" value="ATP-grasp_3"/>
    <property type="match status" value="1"/>
</dbReference>
<dbReference type="EMBL" id="JACYFG010000038">
    <property type="protein sequence ID" value="MBD5780886.1"/>
    <property type="molecule type" value="Genomic_DNA"/>
</dbReference>
<dbReference type="GO" id="GO:0005524">
    <property type="term" value="F:ATP binding"/>
    <property type="evidence" value="ECO:0007669"/>
    <property type="project" value="InterPro"/>
</dbReference>
<protein>
    <submittedName>
        <fullName evidence="2">ATP-grasp domain-containing protein</fullName>
    </submittedName>
</protein>
<evidence type="ECO:0000313" key="2">
    <source>
        <dbReference type="EMBL" id="MBD5780886.1"/>
    </source>
</evidence>
<keyword evidence="3" id="KW-1185">Reference proteome</keyword>
<accession>A0A927II48</accession>
<dbReference type="GO" id="GO:0046872">
    <property type="term" value="F:metal ion binding"/>
    <property type="evidence" value="ECO:0007669"/>
    <property type="project" value="InterPro"/>
</dbReference>
<evidence type="ECO:0000259" key="1">
    <source>
        <dbReference type="Pfam" id="PF02655"/>
    </source>
</evidence>
<gene>
    <name evidence="2" type="ORF">IEN85_15410</name>
</gene>
<reference evidence="2" key="1">
    <citation type="submission" date="2020-09" db="EMBL/GenBank/DDBJ databases">
        <title>Pelagicoccus enzymogenes sp. nov. with an EPS production, isolated from marine sediment.</title>
        <authorList>
            <person name="Feng X."/>
        </authorList>
    </citation>
    <scope>NUCLEOTIDE SEQUENCE</scope>
    <source>
        <strain evidence="2">NFK12</strain>
    </source>
</reference>
<evidence type="ECO:0000313" key="3">
    <source>
        <dbReference type="Proteomes" id="UP000622317"/>
    </source>
</evidence>
<sequence>MSPGEIVLRERLGTVLVTGGRSPVALEMCRLFGRRGWTVVVAESEGGLLCAASRYVQAYYKVPSPRFRTAAFIAALLEIVRAEGVGILVPTCEEIFYISRHRGRLSRYCQVFAPEFSILERLHCKDRFIEHAHELGLAVPETWVLSEQVLAAIDRSRKYVVKPVYSRFGCETKIVSGKDLRWEGRGRQWVVQTFLEGEGLHAYAIAREGRVLSGVIYKALAKEAATGPSIAFEAVECSSAEKWLRRFVEANAFSGQISFDFIVDAAGTARAIECNPRATSGLHLLAEDAAVVRAIIDGAPSPLGKTRLKPKGLRLPSLFVGARDDFKDVVFRWADPLPALAQCVTILGFLLRALWNRRSLEEELVHDLCWNGEPIE</sequence>
<comment type="caution">
    <text evidence="2">The sequence shown here is derived from an EMBL/GenBank/DDBJ whole genome shotgun (WGS) entry which is preliminary data.</text>
</comment>
<dbReference type="Proteomes" id="UP000622317">
    <property type="component" value="Unassembled WGS sequence"/>
</dbReference>
<proteinExistence type="predicted"/>
<name>A0A927II48_9BACT</name>
<dbReference type="AlphaFoldDB" id="A0A927II48"/>
<feature type="domain" description="ATP-grasp fold PylC-type" evidence="1">
    <location>
        <begin position="136"/>
        <end position="280"/>
    </location>
</feature>
<dbReference type="Gene3D" id="3.40.50.20">
    <property type="match status" value="1"/>
</dbReference>
<dbReference type="RefSeq" id="WP_191617993.1">
    <property type="nucleotide sequence ID" value="NZ_JACYFG010000038.1"/>
</dbReference>
<dbReference type="Gene3D" id="3.30.470.20">
    <property type="entry name" value="ATP-grasp fold, B domain"/>
    <property type="match status" value="1"/>
</dbReference>
<organism evidence="2 3">
    <name type="scientific">Pelagicoccus enzymogenes</name>
    <dbReference type="NCBI Taxonomy" id="2773457"/>
    <lineage>
        <taxon>Bacteria</taxon>
        <taxon>Pseudomonadati</taxon>
        <taxon>Verrucomicrobiota</taxon>
        <taxon>Opitutia</taxon>
        <taxon>Puniceicoccales</taxon>
        <taxon>Pelagicoccaceae</taxon>
        <taxon>Pelagicoccus</taxon>
    </lineage>
</organism>
<dbReference type="SUPFAM" id="SSF56059">
    <property type="entry name" value="Glutathione synthetase ATP-binding domain-like"/>
    <property type="match status" value="1"/>
</dbReference>